<evidence type="ECO:0000313" key="8">
    <source>
        <dbReference type="Proteomes" id="UP001521222"/>
    </source>
</evidence>
<evidence type="ECO:0000256" key="4">
    <source>
        <dbReference type="ARBA" id="ARBA00022824"/>
    </source>
</evidence>
<dbReference type="InterPro" id="IPR052374">
    <property type="entry name" value="SERAC1"/>
</dbReference>
<dbReference type="Proteomes" id="UP001521222">
    <property type="component" value="Unassembled WGS sequence"/>
</dbReference>
<dbReference type="InterPro" id="IPR029058">
    <property type="entry name" value="AB_hydrolase_fold"/>
</dbReference>
<keyword evidence="6" id="KW-0472">Membrane</keyword>
<sequence>MESSKTSSVIFVHGLGSNPDTTWNLKGSNWVRDFLPDDIPAASREDVRIFFYNYDSYWKRDAIETRLWRLGEGLVNSICSQIRVTAEALIQASQDASKHHITKNTRGVIFLGTPHRGSKFVTWGSVAAQALQPIGANPALLQEVTYDALPLMELHQDFEKVMGENLQACVEEQSATFSRADNLGLQVDHYGLNKFSSKNDHGYQSILAKLVGLIEPVLALKPPRLYSVPFTTVDTYTPREALSTAIANSLKKRHENASVPYAVAIHGFGGAGKTQLALR</sequence>
<keyword evidence="8" id="KW-1185">Reference proteome</keyword>
<dbReference type="Gene3D" id="3.40.50.1820">
    <property type="entry name" value="alpha/beta hydrolase"/>
    <property type="match status" value="1"/>
</dbReference>
<comment type="subcellular location">
    <subcellularLocation>
        <location evidence="2">Endoplasmic reticulum</location>
    </subcellularLocation>
    <subcellularLocation>
        <location evidence="3">Membrane</location>
    </subcellularLocation>
    <subcellularLocation>
        <location evidence="1">Mitochondrion</location>
    </subcellularLocation>
</comment>
<dbReference type="PANTHER" id="PTHR48182">
    <property type="entry name" value="PROTEIN SERAC1"/>
    <property type="match status" value="1"/>
</dbReference>
<dbReference type="PANTHER" id="PTHR48182:SF2">
    <property type="entry name" value="PROTEIN SERAC1"/>
    <property type="match status" value="1"/>
</dbReference>
<evidence type="ECO:0000313" key="7">
    <source>
        <dbReference type="EMBL" id="KAL1594246.1"/>
    </source>
</evidence>
<comment type="caution">
    <text evidence="7">The sequence shown here is derived from an EMBL/GenBank/DDBJ whole genome shotgun (WGS) entry which is preliminary data.</text>
</comment>
<keyword evidence="4" id="KW-0256">Endoplasmic reticulum</keyword>
<protein>
    <submittedName>
        <fullName evidence="7">Serine active site containing protein 1</fullName>
    </submittedName>
</protein>
<organism evidence="7 8">
    <name type="scientific">Nothophoma quercina</name>
    <dbReference type="NCBI Taxonomy" id="749835"/>
    <lineage>
        <taxon>Eukaryota</taxon>
        <taxon>Fungi</taxon>
        <taxon>Dikarya</taxon>
        <taxon>Ascomycota</taxon>
        <taxon>Pezizomycotina</taxon>
        <taxon>Dothideomycetes</taxon>
        <taxon>Pleosporomycetidae</taxon>
        <taxon>Pleosporales</taxon>
        <taxon>Pleosporineae</taxon>
        <taxon>Didymellaceae</taxon>
        <taxon>Nothophoma</taxon>
    </lineage>
</organism>
<dbReference type="EMBL" id="JAKIXB020000036">
    <property type="protein sequence ID" value="KAL1594246.1"/>
    <property type="molecule type" value="Genomic_DNA"/>
</dbReference>
<evidence type="ECO:0000256" key="6">
    <source>
        <dbReference type="ARBA" id="ARBA00023136"/>
    </source>
</evidence>
<keyword evidence="5" id="KW-0496">Mitochondrion</keyword>
<name>A0ABR3QQ16_9PLEO</name>
<evidence type="ECO:0000256" key="1">
    <source>
        <dbReference type="ARBA" id="ARBA00004173"/>
    </source>
</evidence>
<accession>A0ABR3QQ16</accession>
<gene>
    <name evidence="7" type="primary">SERAC1</name>
    <name evidence="7" type="ORF">SLS59_008869</name>
</gene>
<reference evidence="7 8" key="1">
    <citation type="submission" date="2024-02" db="EMBL/GenBank/DDBJ databases">
        <title>De novo assembly and annotation of 12 fungi associated with fruit tree decline syndrome in Ontario, Canada.</title>
        <authorList>
            <person name="Sulman M."/>
            <person name="Ellouze W."/>
            <person name="Ilyukhin E."/>
        </authorList>
    </citation>
    <scope>NUCLEOTIDE SEQUENCE [LARGE SCALE GENOMIC DNA]</scope>
    <source>
        <strain evidence="7 8">M97-236</strain>
    </source>
</reference>
<proteinExistence type="predicted"/>
<evidence type="ECO:0000256" key="2">
    <source>
        <dbReference type="ARBA" id="ARBA00004240"/>
    </source>
</evidence>
<dbReference type="SUPFAM" id="SSF53474">
    <property type="entry name" value="alpha/beta-Hydrolases"/>
    <property type="match status" value="1"/>
</dbReference>
<evidence type="ECO:0000256" key="3">
    <source>
        <dbReference type="ARBA" id="ARBA00004370"/>
    </source>
</evidence>
<evidence type="ECO:0000256" key="5">
    <source>
        <dbReference type="ARBA" id="ARBA00023128"/>
    </source>
</evidence>